<evidence type="ECO:0000256" key="1">
    <source>
        <dbReference type="SAM" id="MobiDB-lite"/>
    </source>
</evidence>
<name>A0AAD6Z1U7_9AGAR</name>
<comment type="caution">
    <text evidence="2">The sequence shown here is derived from an EMBL/GenBank/DDBJ whole genome shotgun (WGS) entry which is preliminary data.</text>
</comment>
<sequence>MQLTELTVTLRMERSLSQLKASLEIQAQRQLVRDKQCKMLGTVHTRFRASNVRFRLRFSSQESATHGVHKEWERLICKPGKNEWKAESARANVPRSVIKQSVSAPRGWAAVPGPAGHLIVGVGVDGGRTWDCGEEPRGRPRRGRAGRSRKTSKSRFGTKKRKGSAKTKTRRTMRGTPTGARHAGVRCGGSPRVAPGKWEGEEVGVRGEERRIPKDNVVLDGDELPPFIFEIVDDGPLELRAPLHGVAGTHQNGRAASTLRGGRVSVRGERIWRNVSQLEPGGLEEPSRMGTRYVN</sequence>
<organism evidence="2 3">
    <name type="scientific">Mycena albidolilacea</name>
    <dbReference type="NCBI Taxonomy" id="1033008"/>
    <lineage>
        <taxon>Eukaryota</taxon>
        <taxon>Fungi</taxon>
        <taxon>Dikarya</taxon>
        <taxon>Basidiomycota</taxon>
        <taxon>Agaricomycotina</taxon>
        <taxon>Agaricomycetes</taxon>
        <taxon>Agaricomycetidae</taxon>
        <taxon>Agaricales</taxon>
        <taxon>Marasmiineae</taxon>
        <taxon>Mycenaceae</taxon>
        <taxon>Mycena</taxon>
    </lineage>
</organism>
<reference evidence="2" key="1">
    <citation type="submission" date="2023-03" db="EMBL/GenBank/DDBJ databases">
        <title>Massive genome expansion in bonnet fungi (Mycena s.s.) driven by repeated elements and novel gene families across ecological guilds.</title>
        <authorList>
            <consortium name="Lawrence Berkeley National Laboratory"/>
            <person name="Harder C.B."/>
            <person name="Miyauchi S."/>
            <person name="Viragh M."/>
            <person name="Kuo A."/>
            <person name="Thoen E."/>
            <person name="Andreopoulos B."/>
            <person name="Lu D."/>
            <person name="Skrede I."/>
            <person name="Drula E."/>
            <person name="Henrissat B."/>
            <person name="Morin E."/>
            <person name="Kohler A."/>
            <person name="Barry K."/>
            <person name="LaButti K."/>
            <person name="Morin E."/>
            <person name="Salamov A."/>
            <person name="Lipzen A."/>
            <person name="Mereny Z."/>
            <person name="Hegedus B."/>
            <person name="Baldrian P."/>
            <person name="Stursova M."/>
            <person name="Weitz H."/>
            <person name="Taylor A."/>
            <person name="Grigoriev I.V."/>
            <person name="Nagy L.G."/>
            <person name="Martin F."/>
            <person name="Kauserud H."/>
        </authorList>
    </citation>
    <scope>NUCLEOTIDE SEQUENCE</scope>
    <source>
        <strain evidence="2">CBHHK002</strain>
    </source>
</reference>
<proteinExistence type="predicted"/>
<evidence type="ECO:0000313" key="3">
    <source>
        <dbReference type="Proteomes" id="UP001218218"/>
    </source>
</evidence>
<gene>
    <name evidence="2" type="ORF">DFH08DRAFT_825928</name>
</gene>
<dbReference type="AlphaFoldDB" id="A0AAD6Z1U7"/>
<feature type="compositionally biased region" description="Basic residues" evidence="1">
    <location>
        <begin position="139"/>
        <end position="173"/>
    </location>
</feature>
<keyword evidence="3" id="KW-1185">Reference proteome</keyword>
<dbReference type="EMBL" id="JARIHO010000106">
    <property type="protein sequence ID" value="KAJ7303471.1"/>
    <property type="molecule type" value="Genomic_DNA"/>
</dbReference>
<protein>
    <submittedName>
        <fullName evidence="2">Uncharacterized protein</fullName>
    </submittedName>
</protein>
<feature type="region of interest" description="Disordered" evidence="1">
    <location>
        <begin position="129"/>
        <end position="206"/>
    </location>
</feature>
<accession>A0AAD6Z1U7</accession>
<evidence type="ECO:0000313" key="2">
    <source>
        <dbReference type="EMBL" id="KAJ7303471.1"/>
    </source>
</evidence>
<dbReference type="Proteomes" id="UP001218218">
    <property type="component" value="Unassembled WGS sequence"/>
</dbReference>